<keyword evidence="3" id="KW-0813">Transport</keyword>
<evidence type="ECO:0000256" key="7">
    <source>
        <dbReference type="ARBA" id="ARBA00022840"/>
    </source>
</evidence>
<dbReference type="SMART" id="SM00382">
    <property type="entry name" value="AAA"/>
    <property type="match status" value="1"/>
</dbReference>
<evidence type="ECO:0000256" key="10">
    <source>
        <dbReference type="SAM" id="Phobius"/>
    </source>
</evidence>
<dbReference type="SUPFAM" id="SSF52540">
    <property type="entry name" value="P-loop containing nucleoside triphosphate hydrolases"/>
    <property type="match status" value="1"/>
</dbReference>
<sequence length="487" mass="52672">MIVMVISVGIAVSIGQVSIPLSESYRILLYKLTGYQFGSAPIEAGSFTNIIWEIRFPRVLMAMFIGAGLALCGAVMQAAVQNPLADPYILGISSGASLGATFAILIGFGAIGWLGQTGVAFWAFAGAMGASLLVLALAGIRGKMTSVKLVLAGMVINALCSAFSNFIIYFANNAEGIKTVTFWTMGSLASSGWNKLPLISIVVLVAILFFLLQSRVLNTMLLGDEAAVTLGINLSVYQNVSISVLNTDIIRDISLQVNGKQFVGLIGPNGCGKSTLLKSIYKVIKPQQGKVFLDDTDILKSSPKVVSRHMGVVGQFNELSFDFTVREMVMMGRTPHKKLLETDNVRDHEIVEQALEKVHLTGHANRNYVSLSGGEKQRVVLARVLAQQPEFLILDEPTNHLDIKYQLQILNIVRSLGIGILAALHDLELAAAYCDYLYVVKKGQIVVHGKPADILTREMIGEVFDVECEIYENPVTGGLGIAYLSTR</sequence>
<keyword evidence="8 10" id="KW-1133">Transmembrane helix</keyword>
<evidence type="ECO:0000256" key="9">
    <source>
        <dbReference type="ARBA" id="ARBA00023136"/>
    </source>
</evidence>
<reference evidence="12" key="2">
    <citation type="submission" date="2020-02" db="EMBL/GenBank/DDBJ databases">
        <authorList>
            <person name="Studholme D.J."/>
        </authorList>
    </citation>
    <scope>NUCLEOTIDE SEQUENCE</scope>
    <source>
        <strain evidence="12">00238/432</strain>
    </source>
</reference>
<keyword evidence="9 10" id="KW-0472">Membrane</keyword>
<dbReference type="Pfam" id="PF01032">
    <property type="entry name" value="FecCD"/>
    <property type="match status" value="1"/>
</dbReference>
<dbReference type="PROSITE" id="PS00211">
    <property type="entry name" value="ABC_TRANSPORTER_1"/>
    <property type="match status" value="1"/>
</dbReference>
<feature type="transmembrane region" description="Helical" evidence="10">
    <location>
        <begin position="88"/>
        <end position="113"/>
    </location>
</feature>
<dbReference type="SUPFAM" id="SSF81345">
    <property type="entry name" value="ABC transporter involved in vitamin B12 uptake, BtuC"/>
    <property type="match status" value="1"/>
</dbReference>
<gene>
    <name evidence="12" type="ORF">G195_000498</name>
</gene>
<dbReference type="Gene3D" id="3.40.50.300">
    <property type="entry name" value="P-loop containing nucleotide triphosphate hydrolases"/>
    <property type="match status" value="1"/>
</dbReference>
<dbReference type="GO" id="GO:0005524">
    <property type="term" value="F:ATP binding"/>
    <property type="evidence" value="ECO:0007669"/>
    <property type="project" value="UniProtKB-KW"/>
</dbReference>
<dbReference type="CDD" id="cd03214">
    <property type="entry name" value="ABC_Iron-Siderophores_B12_Hemin"/>
    <property type="match status" value="1"/>
</dbReference>
<dbReference type="CDD" id="cd06550">
    <property type="entry name" value="TM_ABC_iron-siderophores_like"/>
    <property type="match status" value="1"/>
</dbReference>
<organism evidence="12 13">
    <name type="scientific">Phytophthora kernoviae 00238/432</name>
    <dbReference type="NCBI Taxonomy" id="1284355"/>
    <lineage>
        <taxon>Eukaryota</taxon>
        <taxon>Sar</taxon>
        <taxon>Stramenopiles</taxon>
        <taxon>Oomycota</taxon>
        <taxon>Peronosporomycetes</taxon>
        <taxon>Peronosporales</taxon>
        <taxon>Peronosporaceae</taxon>
        <taxon>Phytophthora</taxon>
    </lineage>
</organism>
<protein>
    <recommendedName>
        <fullName evidence="11">ABC transporter domain-containing protein</fullName>
    </recommendedName>
</protein>
<dbReference type="EMBL" id="AOFI03000002">
    <property type="protein sequence ID" value="KAF4325800.1"/>
    <property type="molecule type" value="Genomic_DNA"/>
</dbReference>
<dbReference type="InterPro" id="IPR017871">
    <property type="entry name" value="ABC_transporter-like_CS"/>
</dbReference>
<keyword evidence="7" id="KW-0067">ATP-binding</keyword>
<dbReference type="PANTHER" id="PTHR42794">
    <property type="entry name" value="HEMIN IMPORT ATP-BINDING PROTEIN HMUV"/>
    <property type="match status" value="1"/>
</dbReference>
<evidence type="ECO:0000259" key="11">
    <source>
        <dbReference type="PROSITE" id="PS50893"/>
    </source>
</evidence>
<evidence type="ECO:0000256" key="6">
    <source>
        <dbReference type="ARBA" id="ARBA00022741"/>
    </source>
</evidence>
<dbReference type="FunFam" id="3.40.50.300:FF:000134">
    <property type="entry name" value="Iron-enterobactin ABC transporter ATP-binding protein"/>
    <property type="match status" value="1"/>
</dbReference>
<dbReference type="InterPro" id="IPR000522">
    <property type="entry name" value="ABC_transptr_permease_BtuC"/>
</dbReference>
<dbReference type="InterPro" id="IPR003593">
    <property type="entry name" value="AAA+_ATPase"/>
</dbReference>
<dbReference type="InterPro" id="IPR003439">
    <property type="entry name" value="ABC_transporter-like_ATP-bd"/>
</dbReference>
<dbReference type="GO" id="GO:0005886">
    <property type="term" value="C:plasma membrane"/>
    <property type="evidence" value="ECO:0007669"/>
    <property type="project" value="UniProtKB-SubCell"/>
</dbReference>
<keyword evidence="4" id="KW-1003">Cell membrane</keyword>
<comment type="similarity">
    <text evidence="2">Belongs to the binding-protein-dependent transport system permease family. FecCD subfamily.</text>
</comment>
<dbReference type="AlphaFoldDB" id="A0A8J4SWB7"/>
<feature type="domain" description="ABC transporter" evidence="11">
    <location>
        <begin position="235"/>
        <end position="467"/>
    </location>
</feature>
<evidence type="ECO:0000256" key="5">
    <source>
        <dbReference type="ARBA" id="ARBA00022692"/>
    </source>
</evidence>
<feature type="transmembrane region" description="Helical" evidence="10">
    <location>
        <begin position="149"/>
        <end position="172"/>
    </location>
</feature>
<comment type="caution">
    <text evidence="12">The sequence shown here is derived from an EMBL/GenBank/DDBJ whole genome shotgun (WGS) entry which is preliminary data.</text>
</comment>
<accession>A0A8J4SWB7</accession>
<reference evidence="12" key="1">
    <citation type="journal article" date="2015" name="Genom Data">
        <title>Draft genome sequences of Phytophthora kernoviae and Phytophthora ramorum lineage EU2 from Scotland.</title>
        <authorList>
            <person name="Sambles C."/>
            <person name="Schlenzig A."/>
            <person name="O'Neill P."/>
            <person name="Grant M."/>
            <person name="Studholme D.J."/>
        </authorList>
    </citation>
    <scope>NUCLEOTIDE SEQUENCE</scope>
    <source>
        <strain evidence="12">00238/432</strain>
    </source>
</reference>
<dbReference type="Gene3D" id="1.10.3470.10">
    <property type="entry name" value="ABC transporter involved in vitamin B12 uptake, BtuC"/>
    <property type="match status" value="1"/>
</dbReference>
<keyword evidence="6" id="KW-0547">Nucleotide-binding</keyword>
<dbReference type="Proteomes" id="UP000702964">
    <property type="component" value="Unassembled WGS sequence"/>
</dbReference>
<evidence type="ECO:0000256" key="2">
    <source>
        <dbReference type="ARBA" id="ARBA00007935"/>
    </source>
</evidence>
<evidence type="ECO:0000256" key="3">
    <source>
        <dbReference type="ARBA" id="ARBA00022448"/>
    </source>
</evidence>
<dbReference type="InterPro" id="IPR037294">
    <property type="entry name" value="ABC_BtuC-like"/>
</dbReference>
<comment type="subcellular location">
    <subcellularLocation>
        <location evidence="1">Cell membrane</location>
        <topology evidence="1">Multi-pass membrane protein</topology>
    </subcellularLocation>
</comment>
<evidence type="ECO:0000256" key="1">
    <source>
        <dbReference type="ARBA" id="ARBA00004651"/>
    </source>
</evidence>
<feature type="transmembrane region" description="Helical" evidence="10">
    <location>
        <begin position="119"/>
        <end position="137"/>
    </location>
</feature>
<evidence type="ECO:0000313" key="12">
    <source>
        <dbReference type="EMBL" id="KAF4325800.1"/>
    </source>
</evidence>
<dbReference type="InterPro" id="IPR027417">
    <property type="entry name" value="P-loop_NTPase"/>
</dbReference>
<name>A0A8J4SWB7_9STRA</name>
<dbReference type="GO" id="GO:0016887">
    <property type="term" value="F:ATP hydrolysis activity"/>
    <property type="evidence" value="ECO:0007669"/>
    <property type="project" value="InterPro"/>
</dbReference>
<evidence type="ECO:0000256" key="4">
    <source>
        <dbReference type="ARBA" id="ARBA00022475"/>
    </source>
</evidence>
<proteinExistence type="inferred from homology"/>
<dbReference type="PROSITE" id="PS50893">
    <property type="entry name" value="ABC_TRANSPORTER_2"/>
    <property type="match status" value="1"/>
</dbReference>
<feature type="transmembrane region" description="Helical" evidence="10">
    <location>
        <begin position="56"/>
        <end position="76"/>
    </location>
</feature>
<evidence type="ECO:0000256" key="8">
    <source>
        <dbReference type="ARBA" id="ARBA00022989"/>
    </source>
</evidence>
<dbReference type="GO" id="GO:0022857">
    <property type="term" value="F:transmembrane transporter activity"/>
    <property type="evidence" value="ECO:0007669"/>
    <property type="project" value="InterPro"/>
</dbReference>
<keyword evidence="5 10" id="KW-0812">Transmembrane</keyword>
<dbReference type="PANTHER" id="PTHR42794:SF2">
    <property type="entry name" value="ABC TRANSPORTER ATP-BINDING PROTEIN"/>
    <property type="match status" value="1"/>
</dbReference>
<evidence type="ECO:0000313" key="13">
    <source>
        <dbReference type="Proteomes" id="UP000702964"/>
    </source>
</evidence>
<feature type="transmembrane region" description="Helical" evidence="10">
    <location>
        <begin position="192"/>
        <end position="212"/>
    </location>
</feature>